<dbReference type="EMBL" id="PYSW02000032">
    <property type="protein sequence ID" value="KAG2378565.1"/>
    <property type="molecule type" value="Genomic_DNA"/>
</dbReference>
<dbReference type="SUPFAM" id="SSF48264">
    <property type="entry name" value="Cytochrome P450"/>
    <property type="match status" value="1"/>
</dbReference>
<keyword evidence="3" id="KW-1185">Reference proteome</keyword>
<keyword evidence="1" id="KW-0472">Membrane</keyword>
<dbReference type="GO" id="GO:0005506">
    <property type="term" value="F:iron ion binding"/>
    <property type="evidence" value="ECO:0007669"/>
    <property type="project" value="InterPro"/>
</dbReference>
<feature type="transmembrane region" description="Helical" evidence="1">
    <location>
        <begin position="14"/>
        <end position="37"/>
    </location>
</feature>
<dbReference type="InterPro" id="IPR036396">
    <property type="entry name" value="Cyt_P450_sf"/>
</dbReference>
<name>A0AA88KGE3_NAELO</name>
<comment type="caution">
    <text evidence="2">The sequence shown here is derived from an EMBL/GenBank/DDBJ whole genome shotgun (WGS) entry which is preliminary data.</text>
</comment>
<dbReference type="GO" id="GO:0016705">
    <property type="term" value="F:oxidoreductase activity, acting on paired donors, with incorporation or reduction of molecular oxygen"/>
    <property type="evidence" value="ECO:0007669"/>
    <property type="project" value="InterPro"/>
</dbReference>
<evidence type="ECO:0000313" key="3">
    <source>
        <dbReference type="Proteomes" id="UP000816034"/>
    </source>
</evidence>
<keyword evidence="1" id="KW-0812">Transmembrane</keyword>
<evidence type="ECO:0000313" key="2">
    <source>
        <dbReference type="EMBL" id="KAG2378565.1"/>
    </source>
</evidence>
<proteinExistence type="predicted"/>
<dbReference type="GeneID" id="68100658"/>
<dbReference type="Proteomes" id="UP000816034">
    <property type="component" value="Unassembled WGS sequence"/>
</dbReference>
<accession>A0AA88KGE3</accession>
<dbReference type="GO" id="GO:0020037">
    <property type="term" value="F:heme binding"/>
    <property type="evidence" value="ECO:0007669"/>
    <property type="project" value="InterPro"/>
</dbReference>
<dbReference type="RefSeq" id="XP_044545827.1">
    <property type="nucleotide sequence ID" value="XM_044698255.1"/>
</dbReference>
<evidence type="ECO:0008006" key="4">
    <source>
        <dbReference type="Google" id="ProtNLM"/>
    </source>
</evidence>
<dbReference type="AlphaFoldDB" id="A0AA88KGE3"/>
<evidence type="ECO:0000256" key="1">
    <source>
        <dbReference type="SAM" id="Phobius"/>
    </source>
</evidence>
<dbReference type="InterPro" id="IPR001128">
    <property type="entry name" value="Cyt_P450"/>
</dbReference>
<organism evidence="2 3">
    <name type="scientific">Naegleria lovaniensis</name>
    <name type="common">Amoeba</name>
    <dbReference type="NCBI Taxonomy" id="51637"/>
    <lineage>
        <taxon>Eukaryota</taxon>
        <taxon>Discoba</taxon>
        <taxon>Heterolobosea</taxon>
        <taxon>Tetramitia</taxon>
        <taxon>Eutetramitia</taxon>
        <taxon>Vahlkampfiidae</taxon>
        <taxon>Naegleria</taxon>
    </lineage>
</organism>
<sequence>MIALHMLTVLLADYLSYIQVCSMIFGPLKLLIFMWYLKTIRHEAKMLSKILIAPTLAASDVHSSSQQGGEEQHKSTNYIRKRIVCQVPDPVPVQQLLHFNAFQTIWMNVNKKDQRSVQMHRSLFEPNHYRPVITFFGKTPIVTFASVDACKTILTKWREFPKDPIMLSDDVHRFVGRNVVFVNGDEWKRQRSVMNPAFNDIPVLNYSHTRKV</sequence>
<dbReference type="Pfam" id="PF00067">
    <property type="entry name" value="p450"/>
    <property type="match status" value="1"/>
</dbReference>
<reference evidence="2 3" key="1">
    <citation type="journal article" date="2018" name="BMC Genomics">
        <title>The genome of Naegleria lovaniensis, the basis for a comparative approach to unravel pathogenicity factors of the human pathogenic amoeba N. fowleri.</title>
        <authorList>
            <person name="Liechti N."/>
            <person name="Schurch N."/>
            <person name="Bruggmann R."/>
            <person name="Wittwer M."/>
        </authorList>
    </citation>
    <scope>NUCLEOTIDE SEQUENCE [LARGE SCALE GENOMIC DNA]</scope>
    <source>
        <strain evidence="2 3">ATCC 30569</strain>
    </source>
</reference>
<gene>
    <name evidence="2" type="ORF">C9374_008204</name>
</gene>
<keyword evidence="1" id="KW-1133">Transmembrane helix</keyword>
<dbReference type="GO" id="GO:0004497">
    <property type="term" value="F:monooxygenase activity"/>
    <property type="evidence" value="ECO:0007669"/>
    <property type="project" value="InterPro"/>
</dbReference>
<protein>
    <recommendedName>
        <fullName evidence="4">Cytochrome P450</fullName>
    </recommendedName>
</protein>
<dbReference type="Gene3D" id="1.10.630.10">
    <property type="entry name" value="Cytochrome P450"/>
    <property type="match status" value="1"/>
</dbReference>